<dbReference type="AlphaFoldDB" id="A0A9D2F3G8"/>
<accession>A0A9D2F3G8</accession>
<protein>
    <submittedName>
        <fullName evidence="2">Uncharacterized protein</fullName>
    </submittedName>
</protein>
<feature type="transmembrane region" description="Helical" evidence="1">
    <location>
        <begin position="184"/>
        <end position="202"/>
    </location>
</feature>
<feature type="transmembrane region" description="Helical" evidence="1">
    <location>
        <begin position="21"/>
        <end position="49"/>
    </location>
</feature>
<dbReference type="EMBL" id="DXBO01000132">
    <property type="protein sequence ID" value="HIZ48824.1"/>
    <property type="molecule type" value="Genomic_DNA"/>
</dbReference>
<proteinExistence type="predicted"/>
<reference evidence="2" key="1">
    <citation type="journal article" date="2021" name="PeerJ">
        <title>Extensive microbial diversity within the chicken gut microbiome revealed by metagenomics and culture.</title>
        <authorList>
            <person name="Gilroy R."/>
            <person name="Ravi A."/>
            <person name="Getino M."/>
            <person name="Pursley I."/>
            <person name="Horton D.L."/>
            <person name="Alikhan N.F."/>
            <person name="Baker D."/>
            <person name="Gharbi K."/>
            <person name="Hall N."/>
            <person name="Watson M."/>
            <person name="Adriaenssens E.M."/>
            <person name="Foster-Nyarko E."/>
            <person name="Jarju S."/>
            <person name="Secka A."/>
            <person name="Antonio M."/>
            <person name="Oren A."/>
            <person name="Chaudhuri R.R."/>
            <person name="La Ragione R."/>
            <person name="Hildebrand F."/>
            <person name="Pallen M.J."/>
        </authorList>
    </citation>
    <scope>NUCLEOTIDE SEQUENCE</scope>
    <source>
        <strain evidence="2">3436</strain>
    </source>
</reference>
<feature type="transmembrane region" description="Helical" evidence="1">
    <location>
        <begin position="131"/>
        <end position="150"/>
    </location>
</feature>
<keyword evidence="1" id="KW-1133">Transmembrane helix</keyword>
<keyword evidence="1" id="KW-0812">Transmembrane</keyword>
<feature type="non-terminal residue" evidence="2">
    <location>
        <position position="239"/>
    </location>
</feature>
<comment type="caution">
    <text evidence="2">The sequence shown here is derived from an EMBL/GenBank/DDBJ whole genome shotgun (WGS) entry which is preliminary data.</text>
</comment>
<feature type="transmembrane region" description="Helical" evidence="1">
    <location>
        <begin position="100"/>
        <end position="122"/>
    </location>
</feature>
<evidence type="ECO:0000313" key="2">
    <source>
        <dbReference type="EMBL" id="HIZ48824.1"/>
    </source>
</evidence>
<name>A0A9D2F3G8_9FIRM</name>
<organism evidence="2 3">
    <name type="scientific">Candidatus Gemmiger excrementavium</name>
    <dbReference type="NCBI Taxonomy" id="2838608"/>
    <lineage>
        <taxon>Bacteria</taxon>
        <taxon>Bacillati</taxon>
        <taxon>Bacillota</taxon>
        <taxon>Clostridia</taxon>
        <taxon>Eubacteriales</taxon>
        <taxon>Gemmiger</taxon>
    </lineage>
</organism>
<dbReference type="Proteomes" id="UP000824031">
    <property type="component" value="Unassembled WGS sequence"/>
</dbReference>
<sequence>MLRQKLHAVLFVPGERKSDRFFRWLPWIWLVTAYCVTMGVLCLHGRAYIDSDMASEMLLADLLNREGGLLSTSWWYSTELRVFCLQPFYRIGLMVFPKDWYAAHMVGQGLCMLVLLAAYLYVGHGLGLKSCGAWGAGALACPFGAWYLWYGPFGGFYLPHMIWTLLALGAILHLAYHKSTKLRVLQWLVLLGTSMISGLNGIKGLMGFFLPMLVAAVLAAGLQWHLEPQKMPYRECWVL</sequence>
<feature type="transmembrane region" description="Helical" evidence="1">
    <location>
        <begin position="156"/>
        <end position="177"/>
    </location>
</feature>
<gene>
    <name evidence="2" type="ORF">H9810_08905</name>
</gene>
<evidence type="ECO:0000313" key="3">
    <source>
        <dbReference type="Proteomes" id="UP000824031"/>
    </source>
</evidence>
<keyword evidence="1" id="KW-0472">Membrane</keyword>
<reference evidence="2" key="2">
    <citation type="submission" date="2021-04" db="EMBL/GenBank/DDBJ databases">
        <authorList>
            <person name="Gilroy R."/>
        </authorList>
    </citation>
    <scope>NUCLEOTIDE SEQUENCE</scope>
    <source>
        <strain evidence="2">3436</strain>
    </source>
</reference>
<evidence type="ECO:0000256" key="1">
    <source>
        <dbReference type="SAM" id="Phobius"/>
    </source>
</evidence>
<feature type="transmembrane region" description="Helical" evidence="1">
    <location>
        <begin position="208"/>
        <end position="226"/>
    </location>
</feature>